<dbReference type="HOGENOM" id="CLU_017490_0_0_0"/>
<dbReference type="InterPro" id="IPR016440">
    <property type="entry name" value="Rubredoxin-O_OxRdtase"/>
</dbReference>
<dbReference type="STRING" id="572547.Amico_0402"/>
<proteinExistence type="inferred from homology"/>
<dbReference type="CDD" id="cd07709">
    <property type="entry name" value="flavodiiron_proteins_MBL-fold"/>
    <property type="match status" value="1"/>
</dbReference>
<dbReference type="eggNOG" id="COG0426">
    <property type="taxonomic scope" value="Bacteria"/>
</dbReference>
<dbReference type="KEGG" id="aco:Amico_0402"/>
<gene>
    <name evidence="3" type="ordered locus">Amico_0402</name>
</gene>
<dbReference type="GO" id="GO:0016491">
    <property type="term" value="F:oxidoreductase activity"/>
    <property type="evidence" value="ECO:0007669"/>
    <property type="project" value="InterPro"/>
</dbReference>
<dbReference type="Proteomes" id="UP000002366">
    <property type="component" value="Chromosome"/>
</dbReference>
<name>D5EDB3_AMICL</name>
<dbReference type="InterPro" id="IPR036866">
    <property type="entry name" value="RibonucZ/Hydroxyglut_hydro"/>
</dbReference>
<dbReference type="InterPro" id="IPR001279">
    <property type="entry name" value="Metallo-B-lactamas"/>
</dbReference>
<sequence>MIPLEIKPGVFWTGVLDWTLRDFHGYSTEKGSTYNAYIVKGCDKVALFDTVKTTHYEEFIERIEEVTNLEEIDYIIVSHAEMDHSGSLPMVVDRVRPEKIFLSKPCKDALIEHFGDIVKSWPLHVVATGDEISLGGKTVSFIEARMLHWPDSMFSYIKEDRLLISNDGFGQHYSTSARFDDEAEWGELMDQTAKYYANILLPYSSLMLKKLDEIAGMNIEIDMIAPDHGIIWRSRVPEVLSAYRRWAEGLCKDKAVVAYDTMWHSTETMARYVAEGLMNKGIETVVMDLRVVHHSDVMTEILEGRGLVLGSPTLNTGFLPRMADLICYAKGLRPINKVGAAFGSYGWAGESVRLLNQELEAMKIKIAHPGIKVKYVPRKEDLKECYAMGEAIAEKIYETNKI</sequence>
<evidence type="ECO:0000259" key="2">
    <source>
        <dbReference type="PROSITE" id="PS50902"/>
    </source>
</evidence>
<dbReference type="Gene3D" id="3.60.15.10">
    <property type="entry name" value="Ribonuclease Z/Hydroxyacylglutathione hydrolase-like"/>
    <property type="match status" value="1"/>
</dbReference>
<dbReference type="SUPFAM" id="SSF52218">
    <property type="entry name" value="Flavoproteins"/>
    <property type="match status" value="1"/>
</dbReference>
<accession>D5EDB3</accession>
<dbReference type="GO" id="GO:0009055">
    <property type="term" value="F:electron transfer activity"/>
    <property type="evidence" value="ECO:0007669"/>
    <property type="project" value="InterPro"/>
</dbReference>
<dbReference type="AlphaFoldDB" id="D5EDB3"/>
<protein>
    <submittedName>
        <fullName evidence="3">Beta-lactamase domain protein</fullName>
    </submittedName>
</protein>
<dbReference type="Pfam" id="PF00258">
    <property type="entry name" value="Flavodoxin_1"/>
    <property type="match status" value="1"/>
</dbReference>
<dbReference type="InterPro" id="IPR029039">
    <property type="entry name" value="Flavoprotein-like_sf"/>
</dbReference>
<dbReference type="GO" id="GO:0046872">
    <property type="term" value="F:metal ion binding"/>
    <property type="evidence" value="ECO:0007669"/>
    <property type="project" value="InterPro"/>
</dbReference>
<dbReference type="EMBL" id="CP001997">
    <property type="protein sequence ID" value="ADE56545.1"/>
    <property type="molecule type" value="Genomic_DNA"/>
</dbReference>
<dbReference type="OrthoDB" id="9807946at2"/>
<dbReference type="RefSeq" id="WP_013047811.1">
    <property type="nucleotide sequence ID" value="NC_014011.1"/>
</dbReference>
<evidence type="ECO:0000313" key="4">
    <source>
        <dbReference type="Proteomes" id="UP000002366"/>
    </source>
</evidence>
<dbReference type="SMART" id="SM00849">
    <property type="entry name" value="Lactamase_B"/>
    <property type="match status" value="1"/>
</dbReference>
<reference evidence="3 4" key="1">
    <citation type="journal article" date="2010" name="Stand. Genomic Sci.">
        <title>Complete genome sequence of Aminobacterium colombiense type strain (ALA-1).</title>
        <authorList>
            <person name="Chertkov O."/>
            <person name="Sikorski J."/>
            <person name="Brambilla E."/>
            <person name="Lapidus A."/>
            <person name="Copeland A."/>
            <person name="Glavina Del Rio T."/>
            <person name="Nolan M."/>
            <person name="Lucas S."/>
            <person name="Tice H."/>
            <person name="Cheng J.F."/>
            <person name="Han C."/>
            <person name="Detter J.C."/>
            <person name="Bruce D."/>
            <person name="Tapia R."/>
            <person name="Goodwin L."/>
            <person name="Pitluck S."/>
            <person name="Liolios K."/>
            <person name="Ivanova N."/>
            <person name="Mavromatis K."/>
            <person name="Ovchinnikova G."/>
            <person name="Pati A."/>
            <person name="Chen A."/>
            <person name="Palaniappan K."/>
            <person name="Land M."/>
            <person name="Hauser L."/>
            <person name="Chang Y.J."/>
            <person name="Jeffries C.D."/>
            <person name="Spring S."/>
            <person name="Rohde M."/>
            <person name="Goker M."/>
            <person name="Bristow J."/>
            <person name="Eisen J.A."/>
            <person name="Markowitz V."/>
            <person name="Hugenholtz P."/>
            <person name="Kyrpides N.C."/>
            <person name="Klenk H.P."/>
        </authorList>
    </citation>
    <scope>NUCLEOTIDE SEQUENCE [LARGE SCALE GENOMIC DNA]</scope>
    <source>
        <strain evidence="4">DSM 12261 / ALA-1</strain>
    </source>
</reference>
<evidence type="ECO:0000313" key="3">
    <source>
        <dbReference type="EMBL" id="ADE56545.1"/>
    </source>
</evidence>
<comment type="similarity">
    <text evidence="1">In the N-terminal section; belongs to the zinc metallo-hydrolase group 3 family.</text>
</comment>
<dbReference type="PROSITE" id="PS50902">
    <property type="entry name" value="FLAVODOXIN_LIKE"/>
    <property type="match status" value="1"/>
</dbReference>
<evidence type="ECO:0000256" key="1">
    <source>
        <dbReference type="ARBA" id="ARBA00007121"/>
    </source>
</evidence>
<dbReference type="SUPFAM" id="SSF56281">
    <property type="entry name" value="Metallo-hydrolase/oxidoreductase"/>
    <property type="match status" value="1"/>
</dbReference>
<dbReference type="PANTHER" id="PTHR43717:SF1">
    <property type="entry name" value="ANAEROBIC NITRIC OXIDE REDUCTASE FLAVORUBREDOXIN"/>
    <property type="match status" value="1"/>
</dbReference>
<dbReference type="PIRSF" id="PIRSF005243">
    <property type="entry name" value="ROO"/>
    <property type="match status" value="1"/>
</dbReference>
<dbReference type="Gene3D" id="3.40.50.360">
    <property type="match status" value="1"/>
</dbReference>
<organism evidence="3 4">
    <name type="scientific">Aminobacterium colombiense (strain DSM 12261 / ALA-1)</name>
    <dbReference type="NCBI Taxonomy" id="572547"/>
    <lineage>
        <taxon>Bacteria</taxon>
        <taxon>Thermotogati</taxon>
        <taxon>Synergistota</taxon>
        <taxon>Synergistia</taxon>
        <taxon>Synergistales</taxon>
        <taxon>Aminobacteriaceae</taxon>
        <taxon>Aminobacterium</taxon>
    </lineage>
</organism>
<keyword evidence="4" id="KW-1185">Reference proteome</keyword>
<dbReference type="Pfam" id="PF19583">
    <property type="entry name" value="ODP"/>
    <property type="match status" value="1"/>
</dbReference>
<feature type="domain" description="Flavodoxin-like" evidence="2">
    <location>
        <begin position="255"/>
        <end position="393"/>
    </location>
</feature>
<dbReference type="GO" id="GO:0010181">
    <property type="term" value="F:FMN binding"/>
    <property type="evidence" value="ECO:0007669"/>
    <property type="project" value="InterPro"/>
</dbReference>
<dbReference type="InterPro" id="IPR045761">
    <property type="entry name" value="ODP_dom"/>
</dbReference>
<dbReference type="InterPro" id="IPR008254">
    <property type="entry name" value="Flavodoxin/NO_synth"/>
</dbReference>
<dbReference type="PANTHER" id="PTHR43717">
    <property type="entry name" value="ANAEROBIC NITRIC OXIDE REDUCTASE FLAVORUBREDOXIN"/>
    <property type="match status" value="1"/>
</dbReference>